<dbReference type="OrthoDB" id="7882921at2759"/>
<evidence type="ECO:0000313" key="2">
    <source>
        <dbReference type="EMBL" id="KNC28589.1"/>
    </source>
</evidence>
<feature type="region of interest" description="Disordered" evidence="1">
    <location>
        <begin position="1"/>
        <end position="23"/>
    </location>
</feature>
<dbReference type="AlphaFoldDB" id="A0A0L0CAU7"/>
<evidence type="ECO:0000256" key="1">
    <source>
        <dbReference type="SAM" id="MobiDB-lite"/>
    </source>
</evidence>
<keyword evidence="3" id="KW-1185">Reference proteome</keyword>
<dbReference type="Proteomes" id="UP000037069">
    <property type="component" value="Unassembled WGS sequence"/>
</dbReference>
<proteinExistence type="predicted"/>
<protein>
    <submittedName>
        <fullName evidence="2">Uncharacterized protein</fullName>
    </submittedName>
</protein>
<comment type="caution">
    <text evidence="2">The sequence shown here is derived from an EMBL/GenBank/DDBJ whole genome shotgun (WGS) entry which is preliminary data.</text>
</comment>
<accession>A0A0L0CAU7</accession>
<feature type="compositionally biased region" description="Basic and acidic residues" evidence="1">
    <location>
        <begin position="1"/>
        <end position="11"/>
    </location>
</feature>
<reference evidence="2 3" key="1">
    <citation type="journal article" date="2015" name="Nat. Commun.">
        <title>Lucilia cuprina genome unlocks parasitic fly biology to underpin future interventions.</title>
        <authorList>
            <person name="Anstead C.A."/>
            <person name="Korhonen P.K."/>
            <person name="Young N.D."/>
            <person name="Hall R.S."/>
            <person name="Jex A.R."/>
            <person name="Murali S.C."/>
            <person name="Hughes D.S."/>
            <person name="Lee S.F."/>
            <person name="Perry T."/>
            <person name="Stroehlein A.J."/>
            <person name="Ansell B.R."/>
            <person name="Breugelmans B."/>
            <person name="Hofmann A."/>
            <person name="Qu J."/>
            <person name="Dugan S."/>
            <person name="Lee S.L."/>
            <person name="Chao H."/>
            <person name="Dinh H."/>
            <person name="Han Y."/>
            <person name="Doddapaneni H.V."/>
            <person name="Worley K.C."/>
            <person name="Muzny D.M."/>
            <person name="Ioannidis P."/>
            <person name="Waterhouse R.M."/>
            <person name="Zdobnov E.M."/>
            <person name="James P.J."/>
            <person name="Bagnall N.H."/>
            <person name="Kotze A.C."/>
            <person name="Gibbs R.A."/>
            <person name="Richards S."/>
            <person name="Batterham P."/>
            <person name="Gasser R.B."/>
        </authorList>
    </citation>
    <scope>NUCLEOTIDE SEQUENCE [LARGE SCALE GENOMIC DNA]</scope>
    <source>
        <strain evidence="2 3">LS</strain>
        <tissue evidence="2">Full body</tissue>
    </source>
</reference>
<name>A0A0L0CAU7_LUCCU</name>
<gene>
    <name evidence="2" type="ORF">FF38_05698</name>
</gene>
<dbReference type="EMBL" id="JRES01000760">
    <property type="protein sequence ID" value="KNC28589.1"/>
    <property type="molecule type" value="Genomic_DNA"/>
</dbReference>
<sequence length="131" mass="14805">MAIPFYEHEEQLQQQQHQQHPVAVETDQVDGPIMQSQHQNFSSPHINQNHWNNSTNNEHDSITQEDLMAWKILALAMCKALKDHYQQNMTNATTTTSTSTTASHATTTASLETSTAVIQILPNGQVKPQWQ</sequence>
<organism evidence="2 3">
    <name type="scientific">Lucilia cuprina</name>
    <name type="common">Green bottle fly</name>
    <name type="synonym">Australian sheep blowfly</name>
    <dbReference type="NCBI Taxonomy" id="7375"/>
    <lineage>
        <taxon>Eukaryota</taxon>
        <taxon>Metazoa</taxon>
        <taxon>Ecdysozoa</taxon>
        <taxon>Arthropoda</taxon>
        <taxon>Hexapoda</taxon>
        <taxon>Insecta</taxon>
        <taxon>Pterygota</taxon>
        <taxon>Neoptera</taxon>
        <taxon>Endopterygota</taxon>
        <taxon>Diptera</taxon>
        <taxon>Brachycera</taxon>
        <taxon>Muscomorpha</taxon>
        <taxon>Oestroidea</taxon>
        <taxon>Calliphoridae</taxon>
        <taxon>Luciliinae</taxon>
        <taxon>Lucilia</taxon>
    </lineage>
</organism>
<evidence type="ECO:0000313" key="3">
    <source>
        <dbReference type="Proteomes" id="UP000037069"/>
    </source>
</evidence>